<comment type="caution">
    <text evidence="2">The sequence shown here is derived from an EMBL/GenBank/DDBJ whole genome shotgun (WGS) entry which is preliminary data.</text>
</comment>
<accession>A0A2P6PBS3</accession>
<dbReference type="EMBL" id="PDCK01000045">
    <property type="protein sequence ID" value="PRQ19377.1"/>
    <property type="molecule type" value="Genomic_DNA"/>
</dbReference>
<gene>
    <name evidence="2" type="ORF">RchiOBHm_Chr7g0216561</name>
</gene>
<feature type="chain" id="PRO_5015127609" description="Non-specific serine/threonine protein kinase" evidence="1">
    <location>
        <begin position="29"/>
        <end position="87"/>
    </location>
</feature>
<reference evidence="2 3" key="1">
    <citation type="journal article" date="2018" name="Nat. Genet.">
        <title>The Rosa genome provides new insights in the design of modern roses.</title>
        <authorList>
            <person name="Bendahmane M."/>
        </authorList>
    </citation>
    <scope>NUCLEOTIDE SEQUENCE [LARGE SCALE GENOMIC DNA]</scope>
    <source>
        <strain evidence="3">cv. Old Blush</strain>
    </source>
</reference>
<organism evidence="2 3">
    <name type="scientific">Rosa chinensis</name>
    <name type="common">China rose</name>
    <dbReference type="NCBI Taxonomy" id="74649"/>
    <lineage>
        <taxon>Eukaryota</taxon>
        <taxon>Viridiplantae</taxon>
        <taxon>Streptophyta</taxon>
        <taxon>Embryophyta</taxon>
        <taxon>Tracheophyta</taxon>
        <taxon>Spermatophyta</taxon>
        <taxon>Magnoliopsida</taxon>
        <taxon>eudicotyledons</taxon>
        <taxon>Gunneridae</taxon>
        <taxon>Pentapetalae</taxon>
        <taxon>rosids</taxon>
        <taxon>fabids</taxon>
        <taxon>Rosales</taxon>
        <taxon>Rosaceae</taxon>
        <taxon>Rosoideae</taxon>
        <taxon>Rosoideae incertae sedis</taxon>
        <taxon>Rosa</taxon>
    </lineage>
</organism>
<feature type="signal peptide" evidence="1">
    <location>
        <begin position="1"/>
        <end position="28"/>
    </location>
</feature>
<evidence type="ECO:0000256" key="1">
    <source>
        <dbReference type="SAM" id="SignalP"/>
    </source>
</evidence>
<keyword evidence="1" id="KW-0732">Signal</keyword>
<evidence type="ECO:0008006" key="4">
    <source>
        <dbReference type="Google" id="ProtNLM"/>
    </source>
</evidence>
<evidence type="ECO:0000313" key="3">
    <source>
        <dbReference type="Proteomes" id="UP000238479"/>
    </source>
</evidence>
<dbReference type="Gramene" id="PRQ19377">
    <property type="protein sequence ID" value="PRQ19377"/>
    <property type="gene ID" value="RchiOBHm_Chr7g0216561"/>
</dbReference>
<protein>
    <recommendedName>
        <fullName evidence="4">Non-specific serine/threonine protein kinase</fullName>
    </recommendedName>
</protein>
<name>A0A2P6PBS3_ROSCH</name>
<keyword evidence="3" id="KW-1185">Reference proteome</keyword>
<evidence type="ECO:0000313" key="2">
    <source>
        <dbReference type="EMBL" id="PRQ19377.1"/>
    </source>
</evidence>
<sequence length="87" mass="9591">MGTVLSTKHFSLSLISLSGLLFFRSISSEFSLSQSMKDSQRWIATLPIQSEGGMAFVFVARENFIISSLNWSSHSSARKICDSRALG</sequence>
<proteinExistence type="predicted"/>
<dbReference type="Proteomes" id="UP000238479">
    <property type="component" value="Chromosome 7"/>
</dbReference>
<dbReference type="AlphaFoldDB" id="A0A2P6PBS3"/>